<evidence type="ECO:0000313" key="15">
    <source>
        <dbReference type="Proteomes" id="UP001589776"/>
    </source>
</evidence>
<name>A0ABV6DST1_9BACL</name>
<accession>A0ABV6DST1</accession>
<dbReference type="Pfam" id="PF06580">
    <property type="entry name" value="His_kinase"/>
    <property type="match status" value="1"/>
</dbReference>
<dbReference type="SUPFAM" id="SSF158472">
    <property type="entry name" value="HAMP domain-like"/>
    <property type="match status" value="1"/>
</dbReference>
<protein>
    <submittedName>
        <fullName evidence="14">Sensor histidine kinase</fullName>
        <ecNumber evidence="14">2.7.13.3</ecNumber>
    </submittedName>
</protein>
<dbReference type="InterPro" id="IPR036890">
    <property type="entry name" value="HATPase_C_sf"/>
</dbReference>
<feature type="transmembrane region" description="Helical" evidence="12">
    <location>
        <begin position="20"/>
        <end position="44"/>
    </location>
</feature>
<keyword evidence="3" id="KW-0597">Phosphoprotein</keyword>
<feature type="domain" description="HAMP" evidence="13">
    <location>
        <begin position="326"/>
        <end position="378"/>
    </location>
</feature>
<organism evidence="14 15">
    <name type="scientific">Paenibacillus chartarius</name>
    <dbReference type="NCBI Taxonomy" id="747481"/>
    <lineage>
        <taxon>Bacteria</taxon>
        <taxon>Bacillati</taxon>
        <taxon>Bacillota</taxon>
        <taxon>Bacilli</taxon>
        <taxon>Bacillales</taxon>
        <taxon>Paenibacillaceae</taxon>
        <taxon>Paenibacillus</taxon>
    </lineage>
</organism>
<dbReference type="Pfam" id="PF02743">
    <property type="entry name" value="dCache_1"/>
    <property type="match status" value="1"/>
</dbReference>
<dbReference type="InterPro" id="IPR003594">
    <property type="entry name" value="HATPase_dom"/>
</dbReference>
<keyword evidence="7 14" id="KW-0418">Kinase</keyword>
<dbReference type="InterPro" id="IPR003660">
    <property type="entry name" value="HAMP_dom"/>
</dbReference>
<dbReference type="PANTHER" id="PTHR34220">
    <property type="entry name" value="SENSOR HISTIDINE KINASE YPDA"/>
    <property type="match status" value="1"/>
</dbReference>
<keyword evidence="4 14" id="KW-0808">Transferase</keyword>
<dbReference type="Pfam" id="PF02518">
    <property type="entry name" value="HATPase_c"/>
    <property type="match status" value="1"/>
</dbReference>
<feature type="transmembrane region" description="Helical" evidence="12">
    <location>
        <begin position="305"/>
        <end position="326"/>
    </location>
</feature>
<evidence type="ECO:0000256" key="8">
    <source>
        <dbReference type="ARBA" id="ARBA00022840"/>
    </source>
</evidence>
<keyword evidence="5 12" id="KW-0812">Transmembrane</keyword>
<dbReference type="SMART" id="SM00304">
    <property type="entry name" value="HAMP"/>
    <property type="match status" value="1"/>
</dbReference>
<dbReference type="Gene3D" id="3.30.450.20">
    <property type="entry name" value="PAS domain"/>
    <property type="match status" value="2"/>
</dbReference>
<gene>
    <name evidence="14" type="ORF">ACFFK0_25235</name>
</gene>
<dbReference type="InterPro" id="IPR033479">
    <property type="entry name" value="dCache_1"/>
</dbReference>
<evidence type="ECO:0000256" key="3">
    <source>
        <dbReference type="ARBA" id="ARBA00022553"/>
    </source>
</evidence>
<evidence type="ECO:0000313" key="14">
    <source>
        <dbReference type="EMBL" id="MFC0215706.1"/>
    </source>
</evidence>
<evidence type="ECO:0000256" key="11">
    <source>
        <dbReference type="ARBA" id="ARBA00023136"/>
    </source>
</evidence>
<dbReference type="RefSeq" id="WP_377473166.1">
    <property type="nucleotide sequence ID" value="NZ_JBHLWN010000102.1"/>
</dbReference>
<dbReference type="EC" id="2.7.13.3" evidence="14"/>
<evidence type="ECO:0000256" key="5">
    <source>
        <dbReference type="ARBA" id="ARBA00022692"/>
    </source>
</evidence>
<comment type="caution">
    <text evidence="14">The sequence shown here is derived from an EMBL/GenBank/DDBJ whole genome shotgun (WGS) entry which is preliminary data.</text>
</comment>
<proteinExistence type="predicted"/>
<dbReference type="SUPFAM" id="SSF55874">
    <property type="entry name" value="ATPase domain of HSP90 chaperone/DNA topoisomerase II/histidine kinase"/>
    <property type="match status" value="1"/>
</dbReference>
<comment type="subcellular location">
    <subcellularLocation>
        <location evidence="1">Cell membrane</location>
        <topology evidence="1">Multi-pass membrane protein</topology>
    </subcellularLocation>
</comment>
<dbReference type="InterPro" id="IPR010559">
    <property type="entry name" value="Sig_transdc_His_kin_internal"/>
</dbReference>
<keyword evidence="2" id="KW-1003">Cell membrane</keyword>
<dbReference type="Gene3D" id="3.30.565.10">
    <property type="entry name" value="Histidine kinase-like ATPase, C-terminal domain"/>
    <property type="match status" value="1"/>
</dbReference>
<keyword evidence="9 12" id="KW-1133">Transmembrane helix</keyword>
<evidence type="ECO:0000256" key="6">
    <source>
        <dbReference type="ARBA" id="ARBA00022741"/>
    </source>
</evidence>
<dbReference type="CDD" id="cd06225">
    <property type="entry name" value="HAMP"/>
    <property type="match status" value="1"/>
</dbReference>
<dbReference type="InterPro" id="IPR050640">
    <property type="entry name" value="Bact_2-comp_sensor_kinase"/>
</dbReference>
<evidence type="ECO:0000256" key="7">
    <source>
        <dbReference type="ARBA" id="ARBA00022777"/>
    </source>
</evidence>
<evidence type="ECO:0000259" key="13">
    <source>
        <dbReference type="PROSITE" id="PS50885"/>
    </source>
</evidence>
<evidence type="ECO:0000256" key="12">
    <source>
        <dbReference type="SAM" id="Phobius"/>
    </source>
</evidence>
<reference evidence="14 15" key="1">
    <citation type="submission" date="2024-09" db="EMBL/GenBank/DDBJ databases">
        <authorList>
            <person name="Sun Q."/>
            <person name="Mori K."/>
        </authorList>
    </citation>
    <scope>NUCLEOTIDE SEQUENCE [LARGE SCALE GENOMIC DNA]</scope>
    <source>
        <strain evidence="14 15">CCM 7759</strain>
    </source>
</reference>
<keyword evidence="6" id="KW-0547">Nucleotide-binding</keyword>
<evidence type="ECO:0000256" key="2">
    <source>
        <dbReference type="ARBA" id="ARBA00022475"/>
    </source>
</evidence>
<keyword evidence="11 12" id="KW-0472">Membrane</keyword>
<keyword evidence="15" id="KW-1185">Reference proteome</keyword>
<dbReference type="PROSITE" id="PS50885">
    <property type="entry name" value="HAMP"/>
    <property type="match status" value="1"/>
</dbReference>
<dbReference type="Proteomes" id="UP001589776">
    <property type="component" value="Unassembled WGS sequence"/>
</dbReference>
<dbReference type="Gene3D" id="6.10.340.10">
    <property type="match status" value="1"/>
</dbReference>
<dbReference type="EMBL" id="JBHLWN010000102">
    <property type="protein sequence ID" value="MFC0215706.1"/>
    <property type="molecule type" value="Genomic_DNA"/>
</dbReference>
<sequence>MMKATERSFRAPGWFRNQPLVFKFTLVSFILIALPLAITGYLTYAGYSSSLERNVGKYQADFVRELTTNIDTYMNELNLLSLLPYQSPDVLRFLGSEKKPGTLLTWEERMALEDLSKRVFTNGRVDVIGLYLYSISGASYIHRPDGVADVGSGGYANEPWYPKAAATGKGIFVGAHEVKSSGAAGYQVFSIVRKIRSIDTGEDIGFFQLDVEVRAIRNKIDQLSMSHSENVAIVDGDNRLVYRNRDTFELGDLLYGNRGTGTLTVNRSGQRELLAYHTSPLTGWTTIETVPLSVLTSDAQAVRNYFIAIGAASFGLAVLLMTLLSVRITRPIGQLRNMMKKLERGDLAVSIPITSRDEVGQLSQSFNVMVSKLSDLGYRLYETEIREKNAQIAALQSQINPHFLYNTLGTISMHAELQGNREVVRMTNNLSRLLRYSITGNRSEVTLEQELEHVKGYMVIQQIRFEDRIRYHIRVQEELRQYAVIRLMLQPIVENCIIHGIEKGRGSGSIELYAERENDKLVITVQDDGCGLTETSLHELRRNLDFAPLQTDIGGHGLVNVHRRIVLRYGRPYGIRVESKPYEGTKVVLTLPLTNHTEGI</sequence>
<evidence type="ECO:0000256" key="9">
    <source>
        <dbReference type="ARBA" id="ARBA00022989"/>
    </source>
</evidence>
<dbReference type="Pfam" id="PF00672">
    <property type="entry name" value="HAMP"/>
    <property type="match status" value="1"/>
</dbReference>
<evidence type="ECO:0000256" key="1">
    <source>
        <dbReference type="ARBA" id="ARBA00004651"/>
    </source>
</evidence>
<keyword evidence="8" id="KW-0067">ATP-binding</keyword>
<evidence type="ECO:0000256" key="10">
    <source>
        <dbReference type="ARBA" id="ARBA00023012"/>
    </source>
</evidence>
<dbReference type="PANTHER" id="PTHR34220:SF11">
    <property type="entry name" value="SENSOR PROTEIN KINASE HPTS"/>
    <property type="match status" value="1"/>
</dbReference>
<keyword evidence="10" id="KW-0902">Two-component regulatory system</keyword>
<evidence type="ECO:0000256" key="4">
    <source>
        <dbReference type="ARBA" id="ARBA00022679"/>
    </source>
</evidence>
<dbReference type="GO" id="GO:0004673">
    <property type="term" value="F:protein histidine kinase activity"/>
    <property type="evidence" value="ECO:0007669"/>
    <property type="project" value="UniProtKB-EC"/>
</dbReference>